<name>A0A327QQQ8_9BACT</name>
<evidence type="ECO:0000313" key="3">
    <source>
        <dbReference type="EMBL" id="RAJ06670.1"/>
    </source>
</evidence>
<dbReference type="OrthoDB" id="9802516at2"/>
<dbReference type="GO" id="GO:0004519">
    <property type="term" value="F:endonuclease activity"/>
    <property type="evidence" value="ECO:0007669"/>
    <property type="project" value="UniProtKB-KW"/>
</dbReference>
<accession>A0A327QQQ8</accession>
<protein>
    <recommendedName>
        <fullName evidence="2">UPF0102 protein LX64_01797</fullName>
    </recommendedName>
</protein>
<dbReference type="Proteomes" id="UP000249547">
    <property type="component" value="Unassembled WGS sequence"/>
</dbReference>
<dbReference type="EMBL" id="QLLL01000003">
    <property type="protein sequence ID" value="RAJ06670.1"/>
    <property type="molecule type" value="Genomic_DNA"/>
</dbReference>
<reference evidence="3 4" key="1">
    <citation type="submission" date="2018-06" db="EMBL/GenBank/DDBJ databases">
        <title>Genomic Encyclopedia of Archaeal and Bacterial Type Strains, Phase II (KMG-II): from individual species to whole genera.</title>
        <authorList>
            <person name="Goeker M."/>
        </authorList>
    </citation>
    <scope>NUCLEOTIDE SEQUENCE [LARGE SCALE GENOMIC DNA]</scope>
    <source>
        <strain evidence="3 4">DSM 23857</strain>
    </source>
</reference>
<dbReference type="InterPro" id="IPR011856">
    <property type="entry name" value="tRNA_endonuc-like_dom_sf"/>
</dbReference>
<dbReference type="NCBIfam" id="NF009150">
    <property type="entry name" value="PRK12497.1-3"/>
    <property type="match status" value="1"/>
</dbReference>
<evidence type="ECO:0000256" key="1">
    <source>
        <dbReference type="ARBA" id="ARBA00006738"/>
    </source>
</evidence>
<dbReference type="GO" id="GO:0003676">
    <property type="term" value="F:nucleic acid binding"/>
    <property type="evidence" value="ECO:0007669"/>
    <property type="project" value="InterPro"/>
</dbReference>
<keyword evidence="4" id="KW-1185">Reference proteome</keyword>
<dbReference type="PANTHER" id="PTHR34039">
    <property type="entry name" value="UPF0102 PROTEIN YRAN"/>
    <property type="match status" value="1"/>
</dbReference>
<dbReference type="RefSeq" id="WP_111597271.1">
    <property type="nucleotide sequence ID" value="NZ_QLLL01000003.1"/>
</dbReference>
<dbReference type="Gene3D" id="3.40.1350.10">
    <property type="match status" value="1"/>
</dbReference>
<dbReference type="HAMAP" id="MF_00048">
    <property type="entry name" value="UPF0102"/>
    <property type="match status" value="1"/>
</dbReference>
<sequence length="119" mass="13666">MALSGEIGKKGEQIARDYFLQHSHFHILHQNWRHARQEIDFIVQSQGTIIFIEVKTRSSDQFGYPEAAVDPRKQAHLQSAATAYLEKMDASPEAIRFDVIAIVLHTNESFELQHFVDAF</sequence>
<proteinExistence type="inferred from homology"/>
<dbReference type="InterPro" id="IPR003509">
    <property type="entry name" value="UPF0102_YraN-like"/>
</dbReference>
<dbReference type="Pfam" id="PF02021">
    <property type="entry name" value="UPF0102"/>
    <property type="match status" value="1"/>
</dbReference>
<keyword evidence="3" id="KW-0540">Nuclease</keyword>
<dbReference type="AlphaFoldDB" id="A0A327QQQ8"/>
<organism evidence="3 4">
    <name type="scientific">Chitinophaga skermanii</name>
    <dbReference type="NCBI Taxonomy" id="331697"/>
    <lineage>
        <taxon>Bacteria</taxon>
        <taxon>Pseudomonadati</taxon>
        <taxon>Bacteroidota</taxon>
        <taxon>Chitinophagia</taxon>
        <taxon>Chitinophagales</taxon>
        <taxon>Chitinophagaceae</taxon>
        <taxon>Chitinophaga</taxon>
    </lineage>
</organism>
<dbReference type="SUPFAM" id="SSF52980">
    <property type="entry name" value="Restriction endonuclease-like"/>
    <property type="match status" value="1"/>
</dbReference>
<evidence type="ECO:0000313" key="4">
    <source>
        <dbReference type="Proteomes" id="UP000249547"/>
    </source>
</evidence>
<dbReference type="CDD" id="cd20736">
    <property type="entry name" value="PoNe_Nuclease"/>
    <property type="match status" value="1"/>
</dbReference>
<keyword evidence="3" id="KW-0378">Hydrolase</keyword>
<evidence type="ECO:0000256" key="2">
    <source>
        <dbReference type="HAMAP-Rule" id="MF_00048"/>
    </source>
</evidence>
<gene>
    <name evidence="3" type="ORF">LX64_01797</name>
</gene>
<dbReference type="InterPro" id="IPR011335">
    <property type="entry name" value="Restrct_endonuc-II-like"/>
</dbReference>
<comment type="similarity">
    <text evidence="1 2">Belongs to the UPF0102 family.</text>
</comment>
<comment type="caution">
    <text evidence="3">The sequence shown here is derived from an EMBL/GenBank/DDBJ whole genome shotgun (WGS) entry which is preliminary data.</text>
</comment>
<dbReference type="PANTHER" id="PTHR34039:SF1">
    <property type="entry name" value="UPF0102 PROTEIN YRAN"/>
    <property type="match status" value="1"/>
</dbReference>
<keyword evidence="3" id="KW-0255">Endonuclease</keyword>